<dbReference type="InterPro" id="IPR001611">
    <property type="entry name" value="Leu-rich_rpt"/>
</dbReference>
<keyword evidence="2" id="KW-0433">Leucine-rich repeat</keyword>
<accession>A0A2K2AA65</accession>
<dbReference type="PANTHER" id="PTHR48062:SF21">
    <property type="entry name" value="RECEPTOR-LIKE PROTEIN 12"/>
    <property type="match status" value="1"/>
</dbReference>
<dbReference type="InterPro" id="IPR032675">
    <property type="entry name" value="LRR_dom_sf"/>
</dbReference>
<sequence>MDMTIIDISKNNMHGPIPQNICLIFSNMETLKMAKNGLTGCITSCLGNISSFRVLILSNNQLSTIKLEQLTELIFLQLSSNNLCGQISSSVFSYSTLDCC</sequence>
<gene>
    <name evidence="4" type="ORF">POPTR_005G013900</name>
</gene>
<dbReference type="PANTHER" id="PTHR48062">
    <property type="entry name" value="RECEPTOR-LIKE PROTEIN 14"/>
    <property type="match status" value="1"/>
</dbReference>
<proteinExistence type="inferred from homology"/>
<dbReference type="Proteomes" id="UP000006729">
    <property type="component" value="Chromosome 5"/>
</dbReference>
<dbReference type="InParanoid" id="A0A2K2AA65"/>
<reference evidence="4 5" key="1">
    <citation type="journal article" date="2006" name="Science">
        <title>The genome of black cottonwood, Populus trichocarpa (Torr. &amp; Gray).</title>
        <authorList>
            <person name="Tuskan G.A."/>
            <person name="Difazio S."/>
            <person name="Jansson S."/>
            <person name="Bohlmann J."/>
            <person name="Grigoriev I."/>
            <person name="Hellsten U."/>
            <person name="Putnam N."/>
            <person name="Ralph S."/>
            <person name="Rombauts S."/>
            <person name="Salamov A."/>
            <person name="Schein J."/>
            <person name="Sterck L."/>
            <person name="Aerts A."/>
            <person name="Bhalerao R.R."/>
            <person name="Bhalerao R.P."/>
            <person name="Blaudez D."/>
            <person name="Boerjan W."/>
            <person name="Brun A."/>
            <person name="Brunner A."/>
            <person name="Busov V."/>
            <person name="Campbell M."/>
            <person name="Carlson J."/>
            <person name="Chalot M."/>
            <person name="Chapman J."/>
            <person name="Chen G.L."/>
            <person name="Cooper D."/>
            <person name="Coutinho P.M."/>
            <person name="Couturier J."/>
            <person name="Covert S."/>
            <person name="Cronk Q."/>
            <person name="Cunningham R."/>
            <person name="Davis J."/>
            <person name="Degroeve S."/>
            <person name="Dejardin A."/>
            <person name="Depamphilis C."/>
            <person name="Detter J."/>
            <person name="Dirks B."/>
            <person name="Dubchak I."/>
            <person name="Duplessis S."/>
            <person name="Ehlting J."/>
            <person name="Ellis B."/>
            <person name="Gendler K."/>
            <person name="Goodstein D."/>
            <person name="Gribskov M."/>
            <person name="Grimwood J."/>
            <person name="Groover A."/>
            <person name="Gunter L."/>
            <person name="Hamberger B."/>
            <person name="Heinze B."/>
            <person name="Helariutta Y."/>
            <person name="Henrissat B."/>
            <person name="Holligan D."/>
            <person name="Holt R."/>
            <person name="Huang W."/>
            <person name="Islam-Faridi N."/>
            <person name="Jones S."/>
            <person name="Jones-Rhoades M."/>
            <person name="Jorgensen R."/>
            <person name="Joshi C."/>
            <person name="Kangasjarvi J."/>
            <person name="Karlsson J."/>
            <person name="Kelleher C."/>
            <person name="Kirkpatrick R."/>
            <person name="Kirst M."/>
            <person name="Kohler A."/>
            <person name="Kalluri U."/>
            <person name="Larimer F."/>
            <person name="Leebens-Mack J."/>
            <person name="Leple J.C."/>
            <person name="Locascio P."/>
            <person name="Lou Y."/>
            <person name="Lucas S."/>
            <person name="Martin F."/>
            <person name="Montanini B."/>
            <person name="Napoli C."/>
            <person name="Nelson D.R."/>
            <person name="Nelson C."/>
            <person name="Nieminen K."/>
            <person name="Nilsson O."/>
            <person name="Pereda V."/>
            <person name="Peter G."/>
            <person name="Philippe R."/>
            <person name="Pilate G."/>
            <person name="Poliakov A."/>
            <person name="Razumovskaya J."/>
            <person name="Richardson P."/>
            <person name="Rinaldi C."/>
            <person name="Ritland K."/>
            <person name="Rouze P."/>
            <person name="Ryaboy D."/>
            <person name="Schmutz J."/>
            <person name="Schrader J."/>
            <person name="Segerman B."/>
            <person name="Shin H."/>
            <person name="Siddiqui A."/>
            <person name="Sterky F."/>
            <person name="Terry A."/>
            <person name="Tsai C.J."/>
            <person name="Uberbacher E."/>
            <person name="Unneberg P."/>
            <person name="Vahala J."/>
            <person name="Wall K."/>
            <person name="Wessler S."/>
            <person name="Yang G."/>
            <person name="Yin T."/>
            <person name="Douglas C."/>
            <person name="Marra M."/>
            <person name="Sandberg G."/>
            <person name="Van de Peer Y."/>
            <person name="Rokhsar D."/>
        </authorList>
    </citation>
    <scope>NUCLEOTIDE SEQUENCE [LARGE SCALE GENOMIC DNA]</scope>
    <source>
        <strain evidence="5">cv. Nisqually</strain>
    </source>
</reference>
<evidence type="ECO:0000313" key="4">
    <source>
        <dbReference type="EMBL" id="PNT34410.1"/>
    </source>
</evidence>
<dbReference type="AlphaFoldDB" id="A0A2K2AA65"/>
<evidence type="ECO:0000256" key="1">
    <source>
        <dbReference type="ARBA" id="ARBA00009592"/>
    </source>
</evidence>
<evidence type="ECO:0000256" key="2">
    <source>
        <dbReference type="ARBA" id="ARBA00022614"/>
    </source>
</evidence>
<evidence type="ECO:0000313" key="5">
    <source>
        <dbReference type="Proteomes" id="UP000006729"/>
    </source>
</evidence>
<organism evidence="4 5">
    <name type="scientific">Populus trichocarpa</name>
    <name type="common">Western balsam poplar</name>
    <name type="synonym">Populus balsamifera subsp. trichocarpa</name>
    <dbReference type="NCBI Taxonomy" id="3694"/>
    <lineage>
        <taxon>Eukaryota</taxon>
        <taxon>Viridiplantae</taxon>
        <taxon>Streptophyta</taxon>
        <taxon>Embryophyta</taxon>
        <taxon>Tracheophyta</taxon>
        <taxon>Spermatophyta</taxon>
        <taxon>Magnoliopsida</taxon>
        <taxon>eudicotyledons</taxon>
        <taxon>Gunneridae</taxon>
        <taxon>Pentapetalae</taxon>
        <taxon>rosids</taxon>
        <taxon>fabids</taxon>
        <taxon>Malpighiales</taxon>
        <taxon>Salicaceae</taxon>
        <taxon>Saliceae</taxon>
        <taxon>Populus</taxon>
    </lineage>
</organism>
<protein>
    <recommendedName>
        <fullName evidence="6">Leucine-rich repeat-containing N-terminal plant-type domain-containing protein</fullName>
    </recommendedName>
</protein>
<dbReference type="SUPFAM" id="SSF52058">
    <property type="entry name" value="L domain-like"/>
    <property type="match status" value="1"/>
</dbReference>
<keyword evidence="5" id="KW-1185">Reference proteome</keyword>
<dbReference type="EMBL" id="CM009294">
    <property type="protein sequence ID" value="PNT34410.1"/>
    <property type="molecule type" value="Genomic_DNA"/>
</dbReference>
<name>A0A2K2AA65_POPTR</name>
<comment type="similarity">
    <text evidence="1">Belongs to the RLP family.</text>
</comment>
<evidence type="ECO:0000256" key="3">
    <source>
        <dbReference type="ARBA" id="ARBA00022737"/>
    </source>
</evidence>
<dbReference type="InterPro" id="IPR051502">
    <property type="entry name" value="RLP_Defense_Trigger"/>
</dbReference>
<evidence type="ECO:0008006" key="6">
    <source>
        <dbReference type="Google" id="ProtNLM"/>
    </source>
</evidence>
<dbReference type="STRING" id="3694.A0A2K2AA65"/>
<keyword evidence="3" id="KW-0677">Repeat</keyword>
<dbReference type="Pfam" id="PF00560">
    <property type="entry name" value="LRR_1"/>
    <property type="match status" value="1"/>
</dbReference>
<dbReference type="Gene3D" id="3.80.10.10">
    <property type="entry name" value="Ribonuclease Inhibitor"/>
    <property type="match status" value="1"/>
</dbReference>